<feature type="non-terminal residue" evidence="1">
    <location>
        <position position="68"/>
    </location>
</feature>
<keyword evidence="2" id="KW-1185">Reference proteome</keyword>
<comment type="caution">
    <text evidence="1">The sequence shown here is derived from an EMBL/GenBank/DDBJ whole genome shotgun (WGS) entry which is preliminary data.</text>
</comment>
<protein>
    <submittedName>
        <fullName evidence="1">Uncharacterized protein</fullName>
    </submittedName>
</protein>
<name>A0A550CYQ6_9AGAR</name>
<gene>
    <name evidence="1" type="ORF">BD626DRAFT_475766</name>
</gene>
<organism evidence="1 2">
    <name type="scientific">Schizophyllum amplum</name>
    <dbReference type="NCBI Taxonomy" id="97359"/>
    <lineage>
        <taxon>Eukaryota</taxon>
        <taxon>Fungi</taxon>
        <taxon>Dikarya</taxon>
        <taxon>Basidiomycota</taxon>
        <taxon>Agaricomycotina</taxon>
        <taxon>Agaricomycetes</taxon>
        <taxon>Agaricomycetidae</taxon>
        <taxon>Agaricales</taxon>
        <taxon>Schizophyllaceae</taxon>
        <taxon>Schizophyllum</taxon>
    </lineage>
</organism>
<accession>A0A550CYQ6</accession>
<evidence type="ECO:0000313" key="2">
    <source>
        <dbReference type="Proteomes" id="UP000320762"/>
    </source>
</evidence>
<evidence type="ECO:0000313" key="1">
    <source>
        <dbReference type="EMBL" id="TRM69922.1"/>
    </source>
</evidence>
<dbReference type="EMBL" id="VDMD01000001">
    <property type="protein sequence ID" value="TRM69922.1"/>
    <property type="molecule type" value="Genomic_DNA"/>
</dbReference>
<dbReference type="Proteomes" id="UP000320762">
    <property type="component" value="Unassembled WGS sequence"/>
</dbReference>
<dbReference type="AlphaFoldDB" id="A0A550CYQ6"/>
<reference evidence="1 2" key="1">
    <citation type="journal article" date="2019" name="New Phytol.">
        <title>Comparative genomics reveals unique wood-decay strategies and fruiting body development in the Schizophyllaceae.</title>
        <authorList>
            <person name="Almasi E."/>
            <person name="Sahu N."/>
            <person name="Krizsan K."/>
            <person name="Balint B."/>
            <person name="Kovacs G.M."/>
            <person name="Kiss B."/>
            <person name="Cseklye J."/>
            <person name="Drula E."/>
            <person name="Henrissat B."/>
            <person name="Nagy I."/>
            <person name="Chovatia M."/>
            <person name="Adam C."/>
            <person name="LaButti K."/>
            <person name="Lipzen A."/>
            <person name="Riley R."/>
            <person name="Grigoriev I.V."/>
            <person name="Nagy L.G."/>
        </authorList>
    </citation>
    <scope>NUCLEOTIDE SEQUENCE [LARGE SCALE GENOMIC DNA]</scope>
    <source>
        <strain evidence="1 2">NL-1724</strain>
    </source>
</reference>
<proteinExistence type="predicted"/>
<sequence>MLGRTSGCMQRRTGRRSALAQLYGALGKRHTLAFAPLRHPARTYAYQLRLAPLAATCARRCAEAPSPC</sequence>